<dbReference type="AlphaFoldDB" id="A0A2P2QLZ5"/>
<evidence type="ECO:0000313" key="1">
    <source>
        <dbReference type="EMBL" id="MBX67994.1"/>
    </source>
</evidence>
<dbReference type="EMBL" id="GGEC01087510">
    <property type="protein sequence ID" value="MBX67994.1"/>
    <property type="molecule type" value="Transcribed_RNA"/>
</dbReference>
<reference evidence="1" key="1">
    <citation type="submission" date="2018-02" db="EMBL/GenBank/DDBJ databases">
        <title>Rhizophora mucronata_Transcriptome.</title>
        <authorList>
            <person name="Meera S.P."/>
            <person name="Sreeshan A."/>
            <person name="Augustine A."/>
        </authorList>
    </citation>
    <scope>NUCLEOTIDE SEQUENCE</scope>
    <source>
        <tissue evidence="1">Leaf</tissue>
    </source>
</reference>
<sequence>MCSVICERYSRCYQCL</sequence>
<organism evidence="1">
    <name type="scientific">Rhizophora mucronata</name>
    <name type="common">Asiatic mangrove</name>
    <dbReference type="NCBI Taxonomy" id="61149"/>
    <lineage>
        <taxon>Eukaryota</taxon>
        <taxon>Viridiplantae</taxon>
        <taxon>Streptophyta</taxon>
        <taxon>Embryophyta</taxon>
        <taxon>Tracheophyta</taxon>
        <taxon>Spermatophyta</taxon>
        <taxon>Magnoliopsida</taxon>
        <taxon>eudicotyledons</taxon>
        <taxon>Gunneridae</taxon>
        <taxon>Pentapetalae</taxon>
        <taxon>rosids</taxon>
        <taxon>fabids</taxon>
        <taxon>Malpighiales</taxon>
        <taxon>Rhizophoraceae</taxon>
        <taxon>Rhizophora</taxon>
    </lineage>
</organism>
<proteinExistence type="predicted"/>
<name>A0A2P2QLZ5_RHIMU</name>
<accession>A0A2P2QLZ5</accession>
<protein>
    <submittedName>
        <fullName evidence="1">Uncharacterized protein</fullName>
    </submittedName>
</protein>